<organism evidence="1 2">
    <name type="scientific">Leersia perrieri</name>
    <dbReference type="NCBI Taxonomy" id="77586"/>
    <lineage>
        <taxon>Eukaryota</taxon>
        <taxon>Viridiplantae</taxon>
        <taxon>Streptophyta</taxon>
        <taxon>Embryophyta</taxon>
        <taxon>Tracheophyta</taxon>
        <taxon>Spermatophyta</taxon>
        <taxon>Magnoliopsida</taxon>
        <taxon>Liliopsida</taxon>
        <taxon>Poales</taxon>
        <taxon>Poaceae</taxon>
        <taxon>BOP clade</taxon>
        <taxon>Oryzoideae</taxon>
        <taxon>Oryzeae</taxon>
        <taxon>Oryzinae</taxon>
        <taxon>Leersia</taxon>
    </lineage>
</organism>
<dbReference type="Pfam" id="PF07224">
    <property type="entry name" value="Chlorophyllase"/>
    <property type="match status" value="1"/>
</dbReference>
<reference evidence="2" key="2">
    <citation type="submission" date="2013-12" db="EMBL/GenBank/DDBJ databases">
        <authorList>
            <person name="Yu Y."/>
            <person name="Lee S."/>
            <person name="de Baynast K."/>
            <person name="Wissotski M."/>
            <person name="Liu L."/>
            <person name="Talag J."/>
            <person name="Goicoechea J."/>
            <person name="Angelova A."/>
            <person name="Jetty R."/>
            <person name="Kudrna D."/>
            <person name="Golser W."/>
            <person name="Rivera L."/>
            <person name="Zhang J."/>
            <person name="Wing R."/>
        </authorList>
    </citation>
    <scope>NUCLEOTIDE SEQUENCE</scope>
</reference>
<dbReference type="Gramene" id="LPERR09G16110.1">
    <property type="protein sequence ID" value="LPERR09G16110.1"/>
    <property type="gene ID" value="LPERR09G16110"/>
</dbReference>
<dbReference type="HOGENOM" id="CLU_064603_0_0_1"/>
<dbReference type="GO" id="GO:0015996">
    <property type="term" value="P:chlorophyll catabolic process"/>
    <property type="evidence" value="ECO:0007669"/>
    <property type="project" value="UniProtKB-UniPathway"/>
</dbReference>
<dbReference type="Gene3D" id="3.40.50.1820">
    <property type="entry name" value="alpha/beta hydrolase"/>
    <property type="match status" value="1"/>
</dbReference>
<protein>
    <submittedName>
        <fullName evidence="1">Uncharacterized protein</fullName>
    </submittedName>
</protein>
<proteinExistence type="predicted"/>
<dbReference type="UniPathway" id="UPA00674"/>
<dbReference type="eggNOG" id="ENOG502QT6A">
    <property type="taxonomic scope" value="Eukaryota"/>
</dbReference>
<name>A0A0D9XH00_9ORYZ</name>
<dbReference type="Proteomes" id="UP000032180">
    <property type="component" value="Chromosome 9"/>
</dbReference>
<reference evidence="1" key="3">
    <citation type="submission" date="2015-04" db="UniProtKB">
        <authorList>
            <consortium name="EnsemblPlants"/>
        </authorList>
    </citation>
    <scope>IDENTIFICATION</scope>
</reference>
<accession>A0A0D9XH00</accession>
<dbReference type="SUPFAM" id="SSF53474">
    <property type="entry name" value="alpha/beta-Hydrolases"/>
    <property type="match status" value="1"/>
</dbReference>
<reference evidence="1 2" key="1">
    <citation type="submission" date="2012-08" db="EMBL/GenBank/DDBJ databases">
        <title>Oryza genome evolution.</title>
        <authorList>
            <person name="Wing R.A."/>
        </authorList>
    </citation>
    <scope>NUCLEOTIDE SEQUENCE</scope>
</reference>
<evidence type="ECO:0000313" key="1">
    <source>
        <dbReference type="EnsemblPlants" id="LPERR09G16110.1"/>
    </source>
</evidence>
<dbReference type="PANTHER" id="PTHR33428">
    <property type="entry name" value="CHLOROPHYLLASE-2, CHLOROPLASTIC"/>
    <property type="match status" value="1"/>
</dbReference>
<evidence type="ECO:0000313" key="2">
    <source>
        <dbReference type="Proteomes" id="UP000032180"/>
    </source>
</evidence>
<dbReference type="InterPro" id="IPR029058">
    <property type="entry name" value="AB_hydrolase_fold"/>
</dbReference>
<dbReference type="GO" id="GO:0047746">
    <property type="term" value="F:chlorophyllase activity"/>
    <property type="evidence" value="ECO:0007669"/>
    <property type="project" value="TreeGrafter"/>
</dbReference>
<sequence>MAASAPVAVETTTIITSVDAKNETPAIMAPSPAAVFQPGKLAVEVIKVDHELEPRPPIPILIVSPKDAGTYPVAILLHGFFLQNSFYKGLLTHLASHGFIMVAPQFHLNLISTSDTDDIAAAANVVAWLPAALPTVLPAGVEPDLTKLALSGHSRGGHTAFALALGHAQGAGGDKNLPFSALVGLDPVAGKSKSWQLPPKILTFEDSSMEFAGGGMPVMVIGTGLGEEAKNFFCPPCAPRDVSHEEFYRECRAPCYHVVAKEYGHLDMLDDDAPALVTCLCKDGGCKEKMRRTVGGVMVAFFRAALNGEDADLVAIVKDHSAASGIAPITLDPVECRLA</sequence>
<dbReference type="EnsemblPlants" id="LPERR09G16110.1">
    <property type="protein sequence ID" value="LPERR09G16110.1"/>
    <property type="gene ID" value="LPERR09G16110"/>
</dbReference>
<dbReference type="STRING" id="77586.A0A0D9XH00"/>
<dbReference type="AlphaFoldDB" id="A0A0D9XH00"/>
<dbReference type="PANTHER" id="PTHR33428:SF10">
    <property type="entry name" value="CHLOROPHYLLASE-1"/>
    <property type="match status" value="1"/>
</dbReference>
<dbReference type="ESTHER" id="9oryz-a0a0d9xh00">
    <property type="family name" value="Chlorophyllase_Plant"/>
</dbReference>
<keyword evidence="2" id="KW-1185">Reference proteome</keyword>
<dbReference type="InterPro" id="IPR017395">
    <property type="entry name" value="Chlorophyllase-like"/>
</dbReference>